<dbReference type="SUPFAM" id="SSF50129">
    <property type="entry name" value="GroES-like"/>
    <property type="match status" value="1"/>
</dbReference>
<evidence type="ECO:0000256" key="2">
    <source>
        <dbReference type="ARBA" id="ARBA00023002"/>
    </source>
</evidence>
<dbReference type="InterPro" id="IPR036291">
    <property type="entry name" value="NAD(P)-bd_dom_sf"/>
</dbReference>
<feature type="domain" description="Alcohol dehydrogenase-like C-terminal" evidence="3">
    <location>
        <begin position="483"/>
        <end position="611"/>
    </location>
</feature>
<dbReference type="Proteomes" id="UP000199013">
    <property type="component" value="Unassembled WGS sequence"/>
</dbReference>
<comment type="cofactor">
    <cofactor evidence="1">
        <name>Zn(2+)</name>
        <dbReference type="ChEBI" id="CHEBI:29105"/>
    </cofactor>
</comment>
<protein>
    <recommendedName>
        <fullName evidence="8">L-threonine 3-dehydrogenase</fullName>
    </recommendedName>
</protein>
<accession>A0A1C3NXN7</accession>
<evidence type="ECO:0000259" key="3">
    <source>
        <dbReference type="Pfam" id="PF00107"/>
    </source>
</evidence>
<evidence type="ECO:0000313" key="6">
    <source>
        <dbReference type="EMBL" id="SBW22291.1"/>
    </source>
</evidence>
<dbReference type="SUPFAM" id="SSF51735">
    <property type="entry name" value="NAD(P)-binding Rossmann-fold domains"/>
    <property type="match status" value="1"/>
</dbReference>
<dbReference type="Gene3D" id="3.40.50.720">
    <property type="entry name" value="NAD(P)-binding Rossmann-like Domain"/>
    <property type="match status" value="1"/>
</dbReference>
<feature type="domain" description="Recombinase zinc beta ribbon" evidence="5">
    <location>
        <begin position="40"/>
        <end position="97"/>
    </location>
</feature>
<evidence type="ECO:0008006" key="8">
    <source>
        <dbReference type="Google" id="ProtNLM"/>
    </source>
</evidence>
<dbReference type="InterPro" id="IPR011032">
    <property type="entry name" value="GroES-like_sf"/>
</dbReference>
<dbReference type="Pfam" id="PF08240">
    <property type="entry name" value="ADH_N"/>
    <property type="match status" value="1"/>
</dbReference>
<dbReference type="InterPro" id="IPR025827">
    <property type="entry name" value="Zn_ribbon_recom_dom"/>
</dbReference>
<dbReference type="GO" id="GO:0016491">
    <property type="term" value="F:oxidoreductase activity"/>
    <property type="evidence" value="ECO:0007669"/>
    <property type="project" value="UniProtKB-KW"/>
</dbReference>
<dbReference type="Gene3D" id="3.90.180.10">
    <property type="entry name" value="Medium-chain alcohol dehydrogenases, catalytic domain"/>
    <property type="match status" value="1"/>
</dbReference>
<keyword evidence="7" id="KW-1185">Reference proteome</keyword>
<organism evidence="6 7">
    <name type="scientific">Candidatus Protofrankia californiensis</name>
    <dbReference type="NCBI Taxonomy" id="1839754"/>
    <lineage>
        <taxon>Bacteria</taxon>
        <taxon>Bacillati</taxon>
        <taxon>Actinomycetota</taxon>
        <taxon>Actinomycetes</taxon>
        <taxon>Frankiales</taxon>
        <taxon>Frankiaceae</taxon>
        <taxon>Protofrankia</taxon>
    </lineage>
</organism>
<dbReference type="InterPro" id="IPR013154">
    <property type="entry name" value="ADH-like_N"/>
</dbReference>
<keyword evidence="2" id="KW-0560">Oxidoreductase</keyword>
<evidence type="ECO:0000256" key="1">
    <source>
        <dbReference type="ARBA" id="ARBA00001947"/>
    </source>
</evidence>
<evidence type="ECO:0000259" key="4">
    <source>
        <dbReference type="Pfam" id="PF08240"/>
    </source>
</evidence>
<dbReference type="InterPro" id="IPR013149">
    <property type="entry name" value="ADH-like_C"/>
</dbReference>
<dbReference type="Pfam" id="PF13408">
    <property type="entry name" value="Zn_ribbon_recom"/>
    <property type="match status" value="1"/>
</dbReference>
<name>A0A1C3NXN7_9ACTN</name>
<proteinExistence type="predicted"/>
<dbReference type="Pfam" id="PF00107">
    <property type="entry name" value="ADH_zinc_N"/>
    <property type="match status" value="1"/>
</dbReference>
<dbReference type="EMBL" id="FLUV01001022">
    <property type="protein sequence ID" value="SBW22291.1"/>
    <property type="molecule type" value="Genomic_DNA"/>
</dbReference>
<dbReference type="AlphaFoldDB" id="A0A1C3NXN7"/>
<evidence type="ECO:0000259" key="5">
    <source>
        <dbReference type="Pfam" id="PF13408"/>
    </source>
</evidence>
<dbReference type="PANTHER" id="PTHR43401:SF2">
    <property type="entry name" value="L-THREONINE 3-DEHYDROGENASE"/>
    <property type="match status" value="1"/>
</dbReference>
<dbReference type="PANTHER" id="PTHR43401">
    <property type="entry name" value="L-THREONINE 3-DEHYDROGENASE"/>
    <property type="match status" value="1"/>
</dbReference>
<sequence length="655" mass="70643">MIHNHHPGYLTWQDFEDNQATLEANCTHRGARPPREGLALCQGIILCGSCGRPMTTRYHRGGRAAYECSASRADQQATPTCRSIAAHTVDDAVTRRLLAALSPEQISLALAAAGEVTGRHARAHRAAELAVERVRYDADRAERAFHRVEPENRLVASTLEARWETRLAAVAEAETALDTVRQTRPPLPEPDRHRAKIEIRWHTAAIDLITQLGPERTDDELAADLTAAGLRTGKGHPFDVPAVRWARHTYRVRAMSWSRWTTRKSALRISSRYAISMEPTWSSPIGLIPTCCASLTTTVSPSSSPKNNERSWTMRAVRYSAPKTFEVVDVEMAPLVAGHARLKVLTLGVCGTDQHIHNGGFGVRFPMTPGHEFIGEVTEVHQDEITQIATGDRVACDNVVTCGACQMCRDGRPGLCENLQAYGLTHPGGAADFVDVPISSCVSVGALPLETAVLAEPTACVVHGLDVLQLKAGADVLVVGAGPTGQLLAQLLGSGGASRITVAAPTQSKLEVARMHGAHEVVRTNRQDFSAGIPQLRNIAPDGFDVVVDATGAGAVLEHCLPLVRAGGTFMVYGMAEEDVTIRISPFEVFRRELTIKGAFSQTNCVARSVKLLQGGRVKADGIVTHTFLLTAYDEALDALRDPDCLKAVVVPGEA</sequence>
<dbReference type="CDD" id="cd08234">
    <property type="entry name" value="threonine_DH_like"/>
    <property type="match status" value="1"/>
</dbReference>
<feature type="domain" description="Alcohol dehydrogenase-like N-terminal" evidence="4">
    <location>
        <begin position="338"/>
        <end position="444"/>
    </location>
</feature>
<dbReference type="InterPro" id="IPR050129">
    <property type="entry name" value="Zn_alcohol_dh"/>
</dbReference>
<evidence type="ECO:0000313" key="7">
    <source>
        <dbReference type="Proteomes" id="UP000199013"/>
    </source>
</evidence>
<gene>
    <name evidence="6" type="ORF">FDG2_2424</name>
</gene>
<reference evidence="7" key="1">
    <citation type="submission" date="2016-02" db="EMBL/GenBank/DDBJ databases">
        <authorList>
            <person name="Wibberg D."/>
        </authorList>
    </citation>
    <scope>NUCLEOTIDE SEQUENCE [LARGE SCALE GENOMIC DNA]</scope>
</reference>